<reference evidence="3 4" key="1">
    <citation type="submission" date="2022-04" db="EMBL/GenBank/DDBJ databases">
        <title>Genome sequence of soybean root-associated Caulobacter segnis RL271.</title>
        <authorList>
            <person name="Longley R."/>
            <person name="Bonito G."/>
            <person name="Trigodet F."/>
            <person name="Crosson S."/>
            <person name="Fiebig A."/>
        </authorList>
    </citation>
    <scope>NUCLEOTIDE SEQUENCE [LARGE SCALE GENOMIC DNA]</scope>
    <source>
        <strain evidence="3 4">RL271</strain>
    </source>
</reference>
<evidence type="ECO:0000259" key="2">
    <source>
        <dbReference type="Pfam" id="PF00753"/>
    </source>
</evidence>
<gene>
    <name evidence="3" type="ORF">MZV50_03815</name>
</gene>
<evidence type="ECO:0000313" key="3">
    <source>
        <dbReference type="EMBL" id="USQ96719.1"/>
    </source>
</evidence>
<evidence type="ECO:0000256" key="1">
    <source>
        <dbReference type="SAM" id="SignalP"/>
    </source>
</evidence>
<dbReference type="CDD" id="cd07713">
    <property type="entry name" value="DHPS-like_MBL-fold"/>
    <property type="match status" value="1"/>
</dbReference>
<dbReference type="EMBL" id="CP096040">
    <property type="protein sequence ID" value="USQ96719.1"/>
    <property type="molecule type" value="Genomic_DNA"/>
</dbReference>
<dbReference type="PANTHER" id="PTHR13754">
    <property type="entry name" value="METALLO-BETA-LACTAMASE SUPERFAMILY PROTEIN"/>
    <property type="match status" value="1"/>
</dbReference>
<dbReference type="InterPro" id="IPR036866">
    <property type="entry name" value="RibonucZ/Hydroxyglut_hydro"/>
</dbReference>
<feature type="chain" id="PRO_5045110661" evidence="1">
    <location>
        <begin position="22"/>
        <end position="350"/>
    </location>
</feature>
<dbReference type="SUPFAM" id="SSF56281">
    <property type="entry name" value="Metallo-hydrolase/oxidoreductase"/>
    <property type="match status" value="1"/>
</dbReference>
<name>A0ABY4ZX15_9CAUL</name>
<dbReference type="PANTHER" id="PTHR13754:SF13">
    <property type="entry name" value="METALLO-BETA-LACTAMASE SUPERFAMILY PROTEIN (AFU_ORTHOLOGUE AFUA_3G07630)"/>
    <property type="match status" value="1"/>
</dbReference>
<protein>
    <submittedName>
        <fullName evidence="3">MBL fold metallo-hydrolase</fullName>
    </submittedName>
</protein>
<keyword evidence="1" id="KW-0732">Signal</keyword>
<organism evidence="3 4">
    <name type="scientific">Caulobacter segnis</name>
    <dbReference type="NCBI Taxonomy" id="88688"/>
    <lineage>
        <taxon>Bacteria</taxon>
        <taxon>Pseudomonadati</taxon>
        <taxon>Pseudomonadota</taxon>
        <taxon>Alphaproteobacteria</taxon>
        <taxon>Caulobacterales</taxon>
        <taxon>Caulobacteraceae</taxon>
        <taxon>Caulobacter</taxon>
    </lineage>
</organism>
<dbReference type="Proteomes" id="UP001057520">
    <property type="component" value="Chromosome"/>
</dbReference>
<proteinExistence type="predicted"/>
<dbReference type="InterPro" id="IPR041712">
    <property type="entry name" value="DHPS-like_MBL-fold"/>
</dbReference>
<accession>A0ABY4ZX15</accession>
<sequence length="350" mass="36971">MLTRRMLLAAGLVAAPLSSWAAPTIVVPEIDSLALTLLADSTVSSFATPVERPGLKILPPERAASSYRLTLRGEWGYSVLADAAGAGARHRVLIDFGYTPETLASNMALLGVDPASVDAMVLSHGHYDHFGGLAAVVGRVKRGTPLYIGGEEAFCARLRGVSPDGPSFGQLEKADLVAAGIDLRVAAAPREVAGIGFTTGRIPFVSPEKPRVPTSMLPGQGCRRADLDADRRDVDFFVDDAVHELGTAFHLKGKGLVVIGSCSHRGIINTVRAAQAVSGVDKIHAIMGGFHLVPPQTREQALQTLTLMQALKPDYILPGHCTGEAFIAPAIAQMPDQVFRTVVGSRVIFG</sequence>
<dbReference type="Gene3D" id="3.60.15.10">
    <property type="entry name" value="Ribonuclease Z/Hydroxyacylglutathione hydrolase-like"/>
    <property type="match status" value="1"/>
</dbReference>
<dbReference type="InterPro" id="IPR001279">
    <property type="entry name" value="Metallo-B-lactamas"/>
</dbReference>
<feature type="signal peptide" evidence="1">
    <location>
        <begin position="1"/>
        <end position="21"/>
    </location>
</feature>
<dbReference type="Pfam" id="PF00753">
    <property type="entry name" value="Lactamase_B"/>
    <property type="match status" value="1"/>
</dbReference>
<feature type="domain" description="Metallo-beta-lactamase" evidence="2">
    <location>
        <begin position="89"/>
        <end position="320"/>
    </location>
</feature>
<dbReference type="InterPro" id="IPR052926">
    <property type="entry name" value="Metallo-beta-lactamase_dom"/>
</dbReference>
<evidence type="ECO:0000313" key="4">
    <source>
        <dbReference type="Proteomes" id="UP001057520"/>
    </source>
</evidence>
<keyword evidence="4" id="KW-1185">Reference proteome</keyword>